<sequence length="226" mass="26412">MNFSFIKNFIDLLEEFDLKNTNSFYPSTVEGFKMWIFDEELRKKDQTEIIAEWEGKEKGRSAESAINTLLVQLNRYAKLYSKSAIADSEFSTQEDFIYLITLRSHGAMSKMDLIKKNIHEKPVGILIINRLLKQGWIQQVDSSEDKRVKLISITPKGIDTLENQMTKIRQATQIVAGNLTYTEKMDLIRILNKLEKFHNPIYTKNIKPKDLIDTVHQEFLFDKKRS</sequence>
<dbReference type="PRINTS" id="PR00598">
    <property type="entry name" value="HTHMARR"/>
</dbReference>
<dbReference type="PANTHER" id="PTHR42756:SF1">
    <property type="entry name" value="TRANSCRIPTIONAL REPRESSOR OF EMRAB OPERON"/>
    <property type="match status" value="1"/>
</dbReference>
<dbReference type="PROSITE" id="PS50995">
    <property type="entry name" value="HTH_MARR_2"/>
    <property type="match status" value="1"/>
</dbReference>
<protein>
    <submittedName>
        <fullName evidence="5">Winged helix DNA-binding protein</fullName>
    </submittedName>
</protein>
<keyword evidence="6" id="KW-1185">Reference proteome</keyword>
<dbReference type="EMBL" id="JAOTEN010000001">
    <property type="protein sequence ID" value="MCU7613523.1"/>
    <property type="molecule type" value="Genomic_DNA"/>
</dbReference>
<dbReference type="InterPro" id="IPR000835">
    <property type="entry name" value="HTH_MarR-typ"/>
</dbReference>
<dbReference type="SUPFAM" id="SSF46785">
    <property type="entry name" value="Winged helix' DNA-binding domain"/>
    <property type="match status" value="1"/>
</dbReference>
<evidence type="ECO:0000313" key="6">
    <source>
        <dbReference type="Proteomes" id="UP001208114"/>
    </source>
</evidence>
<dbReference type="Proteomes" id="UP001208114">
    <property type="component" value="Unassembled WGS sequence"/>
</dbReference>
<name>A0ABT2VV80_9FLAO</name>
<dbReference type="InterPro" id="IPR036390">
    <property type="entry name" value="WH_DNA-bd_sf"/>
</dbReference>
<dbReference type="InterPro" id="IPR036388">
    <property type="entry name" value="WH-like_DNA-bd_sf"/>
</dbReference>
<evidence type="ECO:0000256" key="2">
    <source>
        <dbReference type="ARBA" id="ARBA00023125"/>
    </source>
</evidence>
<evidence type="ECO:0000259" key="4">
    <source>
        <dbReference type="PROSITE" id="PS50995"/>
    </source>
</evidence>
<keyword evidence="3" id="KW-0804">Transcription</keyword>
<proteinExistence type="predicted"/>
<reference evidence="6" key="1">
    <citation type="submission" date="2023-07" db="EMBL/GenBank/DDBJ databases">
        <title>Chryseobacterium sp. GMJ5 Genome sequencing and assembly.</title>
        <authorList>
            <person name="Jung Y."/>
        </authorList>
    </citation>
    <scope>NUCLEOTIDE SEQUENCE [LARGE SCALE GENOMIC DNA]</scope>
    <source>
        <strain evidence="6">GMJ5</strain>
    </source>
</reference>
<gene>
    <name evidence="5" type="ORF">N0B16_03655</name>
</gene>
<comment type="caution">
    <text evidence="5">The sequence shown here is derived from an EMBL/GenBank/DDBJ whole genome shotgun (WGS) entry which is preliminary data.</text>
</comment>
<dbReference type="PANTHER" id="PTHR42756">
    <property type="entry name" value="TRANSCRIPTIONAL REGULATOR, MARR"/>
    <property type="match status" value="1"/>
</dbReference>
<organism evidence="5 6">
    <name type="scientific">Chryseobacterium gilvum</name>
    <dbReference type="NCBI Taxonomy" id="2976534"/>
    <lineage>
        <taxon>Bacteria</taxon>
        <taxon>Pseudomonadati</taxon>
        <taxon>Bacteroidota</taxon>
        <taxon>Flavobacteriia</taxon>
        <taxon>Flavobacteriales</taxon>
        <taxon>Weeksellaceae</taxon>
        <taxon>Chryseobacterium group</taxon>
        <taxon>Chryseobacterium</taxon>
    </lineage>
</organism>
<keyword evidence="2 5" id="KW-0238">DNA-binding</keyword>
<dbReference type="RefSeq" id="WP_262989370.1">
    <property type="nucleotide sequence ID" value="NZ_JAOTEN010000001.1"/>
</dbReference>
<dbReference type="Gene3D" id="1.10.10.10">
    <property type="entry name" value="Winged helix-like DNA-binding domain superfamily/Winged helix DNA-binding domain"/>
    <property type="match status" value="1"/>
</dbReference>
<accession>A0ABT2VV80</accession>
<evidence type="ECO:0000256" key="3">
    <source>
        <dbReference type="ARBA" id="ARBA00023163"/>
    </source>
</evidence>
<evidence type="ECO:0000256" key="1">
    <source>
        <dbReference type="ARBA" id="ARBA00023015"/>
    </source>
</evidence>
<keyword evidence="1" id="KW-0805">Transcription regulation</keyword>
<dbReference type="Pfam" id="PF13463">
    <property type="entry name" value="HTH_27"/>
    <property type="match status" value="1"/>
</dbReference>
<evidence type="ECO:0000313" key="5">
    <source>
        <dbReference type="EMBL" id="MCU7613523.1"/>
    </source>
</evidence>
<dbReference type="GO" id="GO:0003677">
    <property type="term" value="F:DNA binding"/>
    <property type="evidence" value="ECO:0007669"/>
    <property type="project" value="UniProtKB-KW"/>
</dbReference>
<feature type="domain" description="HTH marR-type" evidence="4">
    <location>
        <begin position="63"/>
        <end position="196"/>
    </location>
</feature>